<accession>A0A3N6PXR6</accession>
<evidence type="ECO:0000259" key="1">
    <source>
        <dbReference type="PROSITE" id="PS51272"/>
    </source>
</evidence>
<proteinExistence type="predicted"/>
<dbReference type="GO" id="GO:0009435">
    <property type="term" value="P:NAD+ biosynthetic process"/>
    <property type="evidence" value="ECO:0007669"/>
    <property type="project" value="InterPro"/>
</dbReference>
<dbReference type="Pfam" id="PF00395">
    <property type="entry name" value="SLH"/>
    <property type="match status" value="1"/>
</dbReference>
<reference evidence="2 3" key="1">
    <citation type="journal article" date="2018" name="ACS Chem. Biol.">
        <title>Ketoreductase domain dysfunction expands chemodiversity: malyngamide biosynthesis in the cyanobacterium Okeania hirsuta.</title>
        <authorList>
            <person name="Moss N.A."/>
            <person name="Leao T."/>
            <person name="Rankin M."/>
            <person name="McCullough T.M."/>
            <person name="Qu P."/>
            <person name="Korobeynikov A."/>
            <person name="Smith J.L."/>
            <person name="Gerwick L."/>
            <person name="Gerwick W.H."/>
        </authorList>
    </citation>
    <scope>NUCLEOTIDE SEQUENCE [LARGE SCALE GENOMIC DNA]</scope>
    <source>
        <strain evidence="2 3">PAB10Feb10-1</strain>
    </source>
</reference>
<dbReference type="OrthoDB" id="500092at2"/>
<evidence type="ECO:0000313" key="2">
    <source>
        <dbReference type="EMBL" id="RQH46920.1"/>
    </source>
</evidence>
<name>A0A3N6PXR6_9CYAN</name>
<organism evidence="2 3">
    <name type="scientific">Okeania hirsuta</name>
    <dbReference type="NCBI Taxonomy" id="1458930"/>
    <lineage>
        <taxon>Bacteria</taxon>
        <taxon>Bacillati</taxon>
        <taxon>Cyanobacteriota</taxon>
        <taxon>Cyanophyceae</taxon>
        <taxon>Oscillatoriophycideae</taxon>
        <taxon>Oscillatoriales</taxon>
        <taxon>Microcoleaceae</taxon>
        <taxon>Okeania</taxon>
    </lineage>
</organism>
<protein>
    <submittedName>
        <fullName evidence="2">FAD-dependent oxidoreductase</fullName>
    </submittedName>
</protein>
<dbReference type="InterPro" id="IPR001119">
    <property type="entry name" value="SLH_dom"/>
</dbReference>
<dbReference type="Proteomes" id="UP000269154">
    <property type="component" value="Unassembled WGS sequence"/>
</dbReference>
<evidence type="ECO:0000313" key="3">
    <source>
        <dbReference type="Proteomes" id="UP000269154"/>
    </source>
</evidence>
<dbReference type="InterPro" id="IPR005288">
    <property type="entry name" value="NadB"/>
</dbReference>
<dbReference type="PANTHER" id="PTHR42716">
    <property type="entry name" value="L-ASPARTATE OXIDASE"/>
    <property type="match status" value="1"/>
</dbReference>
<comment type="caution">
    <text evidence="2">The sequence shown here is derived from an EMBL/GenBank/DDBJ whole genome shotgun (WGS) entry which is preliminary data.</text>
</comment>
<keyword evidence="3" id="KW-1185">Reference proteome</keyword>
<feature type="domain" description="SLH" evidence="1">
    <location>
        <begin position="601"/>
        <end position="664"/>
    </location>
</feature>
<dbReference type="RefSeq" id="WP_124154534.1">
    <property type="nucleotide sequence ID" value="NZ_CAWOLW010000312.1"/>
</dbReference>
<dbReference type="SUPFAM" id="SSF51905">
    <property type="entry name" value="FAD/NAD(P)-binding domain"/>
    <property type="match status" value="1"/>
</dbReference>
<dbReference type="PANTHER" id="PTHR42716:SF1">
    <property type="entry name" value="SLL0471 PROTEIN"/>
    <property type="match status" value="1"/>
</dbReference>
<dbReference type="EMBL" id="RCBY01000038">
    <property type="protein sequence ID" value="RQH46920.1"/>
    <property type="molecule type" value="Genomic_DNA"/>
</dbReference>
<dbReference type="GO" id="GO:0008734">
    <property type="term" value="F:L-aspartate oxidase activity"/>
    <property type="evidence" value="ECO:0007669"/>
    <property type="project" value="InterPro"/>
</dbReference>
<sequence length="694" mass="77577">MSNSILDDRFFTRPTDGQIFSFPILIVGGSTAAYSATLGALKAGANVCLVQPKQILGGQFTTQALPASDDPQLDKKFNPGEIYEDKVDRDKYAFSKTQWQFRERSRELQPVNGKKIDNPGGGWVSNFATTTVVMAQALNEAIEDFLSNGKLTLIPFAEPVEILFSESPNERRQVTGVVFQDVQNNQRFTVNAQITIEATDLGDLLELGNIESRVGQESQNDTGEALLPQQPFPECQQSITFCAAVEKTAEGAGVPIGKPEGYGVKPWLQTDKFTSTFQGRTFFERFAIFTYRRIKRLKDGYIPTTSNGDVTILNYESNDYKVGLLTGVSRSDRQKHIQQAREYTQAYIYYLQSQTLKTNNWILIGKVGELKPRGDLTWTNDGIALEPYIREARRGIALTTIVYRDTAQQYYGEQARGRCFDDSVGIGHYALFDIHPTDNPNHLIFNSKDEMKCLPFTIALKAMVPFDTDNLILSAKSIGTTHLTNSVYRMHAVEWAIGEAGGHLAAFALNEGVDVRTIATNKRLIYKFQGLLTRNQIPLFWYNDIAHDDPDFEAIQILAVAGIVRTENYNHLYFLPEGTVNRAVVSVAVVNVMGFEMLNPEFPTFLDVPKEHFAYRAIETMAAKGIVSGVGNGYFAPNLQCTREQLAFIVGKSGDFDVFQLFGTSGTPLDAQPLKRRELSRILYMVLRSQYGID</sequence>
<dbReference type="AlphaFoldDB" id="A0A3N6PXR6"/>
<dbReference type="PROSITE" id="PS51272">
    <property type="entry name" value="SLH"/>
    <property type="match status" value="1"/>
</dbReference>
<dbReference type="InterPro" id="IPR036188">
    <property type="entry name" value="FAD/NAD-bd_sf"/>
</dbReference>
<dbReference type="Pfam" id="PF12831">
    <property type="entry name" value="FAD_oxidored"/>
    <property type="match status" value="1"/>
</dbReference>
<gene>
    <name evidence="2" type="ORF">D5R40_09300</name>
</gene>